<dbReference type="PROSITE" id="PS51257">
    <property type="entry name" value="PROKAR_LIPOPROTEIN"/>
    <property type="match status" value="1"/>
</dbReference>
<accession>A0AB33HV79</accession>
<dbReference type="AlphaFoldDB" id="A0AB33HV79"/>
<dbReference type="KEGG" id="mpm:MPNA6500"/>
<evidence type="ECO:0000313" key="4">
    <source>
        <dbReference type="Proteomes" id="UP000007105"/>
    </source>
</evidence>
<proteinExistence type="inferred from homology"/>
<keyword evidence="2" id="KW-0732">Signal</keyword>
<name>A0AB33HV79_MYCPM</name>
<feature type="chain" id="PRO_5044305985" description="Lipoprotein" evidence="2">
    <location>
        <begin position="28"/>
        <end position="101"/>
    </location>
</feature>
<gene>
    <name evidence="3" type="ORF">MPNA6500</name>
</gene>
<organism evidence="3 4">
    <name type="scientific">Mycoplasmoides pneumoniae 309</name>
    <dbReference type="NCBI Taxonomy" id="1112856"/>
    <lineage>
        <taxon>Bacteria</taxon>
        <taxon>Bacillati</taxon>
        <taxon>Mycoplasmatota</taxon>
        <taxon>Mycoplasmoidales</taxon>
        <taxon>Mycoplasmoidaceae</taxon>
        <taxon>Mycoplasmoides</taxon>
    </lineage>
</organism>
<dbReference type="EMBL" id="AP012303">
    <property type="protein sequence ID" value="BAL22237.1"/>
    <property type="molecule type" value="Genomic_DNA"/>
</dbReference>
<dbReference type="InterPro" id="IPR001595">
    <property type="entry name" value="Lipoprotein_3"/>
</dbReference>
<evidence type="ECO:0000256" key="2">
    <source>
        <dbReference type="SAM" id="SignalP"/>
    </source>
</evidence>
<evidence type="ECO:0000313" key="3">
    <source>
        <dbReference type="EMBL" id="BAL22237.1"/>
    </source>
</evidence>
<evidence type="ECO:0008006" key="5">
    <source>
        <dbReference type="Google" id="ProtNLM"/>
    </source>
</evidence>
<dbReference type="GeneID" id="66608664"/>
<evidence type="ECO:0000256" key="1">
    <source>
        <dbReference type="ARBA" id="ARBA00010160"/>
    </source>
</evidence>
<protein>
    <recommendedName>
        <fullName evidence="5">Lipoprotein</fullName>
    </recommendedName>
</protein>
<dbReference type="Proteomes" id="UP000007105">
    <property type="component" value="Chromosome"/>
</dbReference>
<feature type="signal peptide" evidence="2">
    <location>
        <begin position="1"/>
        <end position="27"/>
    </location>
</feature>
<comment type="similarity">
    <text evidence="1">Belongs to the MG439/MG440 family.</text>
</comment>
<sequence length="101" mass="11183">MKFKYLSTPLLFSALLFSACSSVNVGANLKSLIKETTDQDLDLSESVSTSEGKKNLISSLKKSYETNPSKTASVLLNAWKQSVENGQIESSETNWTNWKFP</sequence>
<dbReference type="Pfam" id="PF00938">
    <property type="entry name" value="Lipoprotein_3"/>
    <property type="match status" value="1"/>
</dbReference>
<reference evidence="4" key="1">
    <citation type="journal article" date="2012" name="J. Bacteriol.">
        <title>Complete genome sequence of Mycoplasma pneumoniae type 2a strain 309, isolated in Japan.</title>
        <authorList>
            <person name="Kenri T."/>
            <person name="Horino A."/>
            <person name="Matsui M."/>
            <person name="Sasaki Y."/>
            <person name="Suzuki S."/>
            <person name="Narita M."/>
            <person name="Ohya H."/>
            <person name="Okazaki N."/>
            <person name="Shibayama K."/>
        </authorList>
    </citation>
    <scope>NUCLEOTIDE SEQUENCE [LARGE SCALE GENOMIC DNA]</scope>
    <source>
        <strain evidence="4">309</strain>
    </source>
</reference>
<dbReference type="RefSeq" id="WP_010875007.1">
    <property type="nucleotide sequence ID" value="NC_016807.1"/>
</dbReference>